<dbReference type="Gene3D" id="3.10.450.50">
    <property type="match status" value="1"/>
</dbReference>
<dbReference type="SUPFAM" id="SSF54427">
    <property type="entry name" value="NTF2-like"/>
    <property type="match status" value="1"/>
</dbReference>
<dbReference type="EMBL" id="WVIC01000001">
    <property type="protein sequence ID" value="NCJ04932.1"/>
    <property type="molecule type" value="Genomic_DNA"/>
</dbReference>
<evidence type="ECO:0000313" key="2">
    <source>
        <dbReference type="EMBL" id="NCJ04932.1"/>
    </source>
</evidence>
<accession>A0A8K1ZVK9</accession>
<evidence type="ECO:0000313" key="3">
    <source>
        <dbReference type="Proteomes" id="UP000607397"/>
    </source>
</evidence>
<dbReference type="Proteomes" id="UP000607397">
    <property type="component" value="Unassembled WGS sequence"/>
</dbReference>
<dbReference type="Pfam" id="PF14534">
    <property type="entry name" value="DUF4440"/>
    <property type="match status" value="1"/>
</dbReference>
<reference evidence="2" key="1">
    <citation type="submission" date="2019-12" db="EMBL/GenBank/DDBJ databases">
        <title>High-Quality draft genome sequences of three cyanobacteria isolated from the limestone walls of the Old Cathedral of Coimbra.</title>
        <authorList>
            <person name="Tiago I."/>
            <person name="Soares F."/>
            <person name="Portugal A."/>
        </authorList>
    </citation>
    <scope>NUCLEOTIDE SEQUENCE [LARGE SCALE GENOMIC DNA]</scope>
    <source>
        <strain evidence="2">C</strain>
    </source>
</reference>
<dbReference type="InterPro" id="IPR027843">
    <property type="entry name" value="DUF4440"/>
</dbReference>
<protein>
    <submittedName>
        <fullName evidence="2">DUF4440 domain-containing protein</fullName>
    </submittedName>
</protein>
<comment type="caution">
    <text evidence="2">The sequence shown here is derived from an EMBL/GenBank/DDBJ whole genome shotgun (WGS) entry which is preliminary data.</text>
</comment>
<evidence type="ECO:0000259" key="1">
    <source>
        <dbReference type="Pfam" id="PF14534"/>
    </source>
</evidence>
<organism evidence="2 3">
    <name type="scientific">Petrachloros mirabilis ULC683</name>
    <dbReference type="NCBI Taxonomy" id="2781853"/>
    <lineage>
        <taxon>Bacteria</taxon>
        <taxon>Bacillati</taxon>
        <taxon>Cyanobacteriota</taxon>
        <taxon>Cyanophyceae</taxon>
        <taxon>Synechococcales</taxon>
        <taxon>Petrachlorosaceae</taxon>
        <taxon>Petrachloros</taxon>
        <taxon>Petrachloros mirabilis</taxon>
    </lineage>
</organism>
<sequence length="179" mass="19417">MPTSRHNILVAASAGLAALEIASRTADAGSNSDHETDVAELIKRSADSNAALMRGDIDTYRTLISYTDDFTLMSPFGGTPSHGSEYTPERMEAMGRFFKNGIFKQEVVQSYASADMVVLAIIEHQNVEVGGLPAQEWPLRVTLVYRREGSEWRLAHRHADPLVGGISLEQAAALARGDG</sequence>
<keyword evidence="3" id="KW-1185">Reference proteome</keyword>
<proteinExistence type="predicted"/>
<dbReference type="InterPro" id="IPR032710">
    <property type="entry name" value="NTF2-like_dom_sf"/>
</dbReference>
<dbReference type="AlphaFoldDB" id="A0A8K1ZVK9"/>
<gene>
    <name evidence="2" type="ORF">GS597_00025</name>
</gene>
<name>A0A8K1ZVK9_9CYAN</name>
<feature type="domain" description="DUF4440" evidence="1">
    <location>
        <begin position="45"/>
        <end position="154"/>
    </location>
</feature>